<evidence type="ECO:0000313" key="2">
    <source>
        <dbReference type="EMBL" id="CAF2159776.1"/>
    </source>
</evidence>
<feature type="non-terminal residue" evidence="2">
    <location>
        <position position="139"/>
    </location>
</feature>
<evidence type="ECO:0000256" key="1">
    <source>
        <dbReference type="SAM" id="MobiDB-lite"/>
    </source>
</evidence>
<feature type="compositionally biased region" description="Basic and acidic residues" evidence="1">
    <location>
        <begin position="39"/>
        <end position="54"/>
    </location>
</feature>
<feature type="compositionally biased region" description="Basic and acidic residues" evidence="1">
    <location>
        <begin position="1"/>
        <end position="10"/>
    </location>
</feature>
<feature type="compositionally biased region" description="Polar residues" evidence="1">
    <location>
        <begin position="57"/>
        <end position="79"/>
    </location>
</feature>
<organism evidence="2">
    <name type="scientific">Brassica napus</name>
    <name type="common">Rape</name>
    <dbReference type="NCBI Taxonomy" id="3708"/>
    <lineage>
        <taxon>Eukaryota</taxon>
        <taxon>Viridiplantae</taxon>
        <taxon>Streptophyta</taxon>
        <taxon>Embryophyta</taxon>
        <taxon>Tracheophyta</taxon>
        <taxon>Spermatophyta</taxon>
        <taxon>Magnoliopsida</taxon>
        <taxon>eudicotyledons</taxon>
        <taxon>Gunneridae</taxon>
        <taxon>Pentapetalae</taxon>
        <taxon>rosids</taxon>
        <taxon>malvids</taxon>
        <taxon>Brassicales</taxon>
        <taxon>Brassicaceae</taxon>
        <taxon>Brassiceae</taxon>
        <taxon>Brassica</taxon>
    </lineage>
</organism>
<proteinExistence type="predicted"/>
<feature type="region of interest" description="Disordered" evidence="1">
    <location>
        <begin position="1"/>
        <end position="139"/>
    </location>
</feature>
<accession>A0A816YF12</accession>
<dbReference type="AlphaFoldDB" id="A0A816YF12"/>
<dbReference type="EMBL" id="HG994361">
    <property type="protein sequence ID" value="CAF2159776.1"/>
    <property type="molecule type" value="Genomic_DNA"/>
</dbReference>
<dbReference type="Proteomes" id="UP001295469">
    <property type="component" value="Chromosome A07"/>
</dbReference>
<reference evidence="2" key="1">
    <citation type="submission" date="2021-01" db="EMBL/GenBank/DDBJ databases">
        <authorList>
            <consortium name="Genoscope - CEA"/>
            <person name="William W."/>
        </authorList>
    </citation>
    <scope>NUCLEOTIDE SEQUENCE</scope>
</reference>
<gene>
    <name evidence="2" type="ORF">DARMORV10_A07P10320.1</name>
</gene>
<protein>
    <submittedName>
        <fullName evidence="2">(rape) hypothetical protein</fullName>
    </submittedName>
</protein>
<name>A0A816YF12_BRANA</name>
<sequence>MTHENQDCLPKKPALNQLASRENVFDRVRPPRQAGSSRGTEERVADEASYKSFKDGASSTSRVQRSTHSSRVNRTNNALDSRYKPYSYVRDNDADKSRGPVWKEKQRSLRIEEPVKKSVMDKAHTAGSPVKYGVNRGKN</sequence>
<feature type="compositionally biased region" description="Basic and acidic residues" evidence="1">
    <location>
        <begin position="90"/>
        <end position="124"/>
    </location>
</feature>